<dbReference type="EMBL" id="KF901134">
    <property type="protein sequence ID" value="AIF19277.1"/>
    <property type="molecule type" value="Genomic_DNA"/>
</dbReference>
<name>A0A075HXH0_9ARCH</name>
<evidence type="ECO:0000313" key="1">
    <source>
        <dbReference type="EMBL" id="AIF19277.1"/>
    </source>
</evidence>
<accession>A0A075HXH0</accession>
<dbReference type="AlphaFoldDB" id="A0A075HXH0"/>
<reference evidence="1" key="1">
    <citation type="journal article" date="2014" name="Genome Biol. Evol.">
        <title>Pangenome evidence for extensive interdomain horizontal transfer affecting lineage core and shell genes in uncultured planktonic thaumarchaeota and euryarchaeota.</title>
        <authorList>
            <person name="Deschamps P."/>
            <person name="Zivanovic Y."/>
            <person name="Moreira D."/>
            <person name="Rodriguez-Valera F."/>
            <person name="Lopez-Garcia P."/>
        </authorList>
    </citation>
    <scope>NUCLEOTIDE SEQUENCE</scope>
</reference>
<proteinExistence type="predicted"/>
<protein>
    <submittedName>
        <fullName evidence="1">Uncharacterized protein</fullName>
    </submittedName>
</protein>
<organism evidence="1">
    <name type="scientific">uncultured marine thaumarchaeote KM3_86_E11</name>
    <dbReference type="NCBI Taxonomy" id="1456321"/>
    <lineage>
        <taxon>Archaea</taxon>
        <taxon>Nitrososphaerota</taxon>
        <taxon>environmental samples</taxon>
    </lineage>
</organism>
<sequence>MRQQKCISNGWYEIGYMTRFRYWKLTSDDAKKLTHDVEKILNWEIKGVRKPESDAKFIGVFLYRNGTPYNYETIKGIVYYHNNLDRNELPDITKFLKNRFGGEVVEKGDRIFLKNSKEIYSGKEIGELAEECDAKFNTESVISIELEDVTQDDLKKWGYPDSKLLPIPGK</sequence>